<dbReference type="VEuPathDB" id="FungiDB:CPUR_03098"/>
<evidence type="ECO:0000313" key="2">
    <source>
        <dbReference type="EMBL" id="CCE29405.1"/>
    </source>
</evidence>
<comment type="caution">
    <text evidence="2">The sequence shown here is derived from an EMBL/GenBank/DDBJ whole genome shotgun (WGS) entry which is preliminary data.</text>
</comment>
<protein>
    <submittedName>
        <fullName evidence="2">Uncharacterized protein</fullName>
    </submittedName>
</protein>
<gene>
    <name evidence="2" type="ORF">CPUR_03098</name>
</gene>
<keyword evidence="1" id="KW-0732">Signal</keyword>
<dbReference type="PhylomeDB" id="M1W4P2"/>
<sequence>MHALSLLALLLPLVAADTGYSQCDCQTASGAGSGQTLTYNHDLSRWLCWSIYDNTASWSESEGRCIATVQPIPGNDWQTNCIVVGVQKGYYAFDSKGNPITNVPAMKVDTAVGNCD</sequence>
<dbReference type="Proteomes" id="UP000016801">
    <property type="component" value="Unassembled WGS sequence"/>
</dbReference>
<dbReference type="OrthoDB" id="4953123at2759"/>
<evidence type="ECO:0000313" key="3">
    <source>
        <dbReference type="Proteomes" id="UP000016801"/>
    </source>
</evidence>
<accession>M1W4P2</accession>
<organism evidence="2 3">
    <name type="scientific">Claviceps purpurea (strain 20.1)</name>
    <name type="common">Ergot fungus</name>
    <name type="synonym">Sphacelia segetum</name>
    <dbReference type="NCBI Taxonomy" id="1111077"/>
    <lineage>
        <taxon>Eukaryota</taxon>
        <taxon>Fungi</taxon>
        <taxon>Dikarya</taxon>
        <taxon>Ascomycota</taxon>
        <taxon>Pezizomycotina</taxon>
        <taxon>Sordariomycetes</taxon>
        <taxon>Hypocreomycetidae</taxon>
        <taxon>Hypocreales</taxon>
        <taxon>Clavicipitaceae</taxon>
        <taxon>Claviceps</taxon>
    </lineage>
</organism>
<feature type="signal peptide" evidence="1">
    <location>
        <begin position="1"/>
        <end position="16"/>
    </location>
</feature>
<reference evidence="2 3" key="1">
    <citation type="journal article" date="2013" name="PLoS Genet.">
        <title>Plant-symbiotic fungi as chemical engineers: Multi-genome analysis of the Clavicipitaceae reveals dynamics of alkaloid loci.</title>
        <authorList>
            <person name="Schardl C.L."/>
            <person name="Young C.A."/>
            <person name="Hesse U."/>
            <person name="Amyotte S.G."/>
            <person name="Andreeva K."/>
            <person name="Calie P.J."/>
            <person name="Fleetwood D.J."/>
            <person name="Haws D.C."/>
            <person name="Moore N."/>
            <person name="Oeser B."/>
            <person name="Panaccione D.G."/>
            <person name="Schweri K.K."/>
            <person name="Voisey C.R."/>
            <person name="Farman M.L."/>
            <person name="Jaromczyk J.W."/>
            <person name="Roe B.A."/>
            <person name="O'Sullivan D.M."/>
            <person name="Scott B."/>
            <person name="Tudzynski P."/>
            <person name="An Z."/>
            <person name="Arnaoudova E.G."/>
            <person name="Bullock C.T."/>
            <person name="Charlton N.D."/>
            <person name="Chen L."/>
            <person name="Cox M."/>
            <person name="Dinkins R.D."/>
            <person name="Florea S."/>
            <person name="Glenn A.E."/>
            <person name="Gordon A."/>
            <person name="Gueldener U."/>
            <person name="Harris D.R."/>
            <person name="Hollin W."/>
            <person name="Jaromczyk J."/>
            <person name="Johnson R.D."/>
            <person name="Khan A.K."/>
            <person name="Leistner E."/>
            <person name="Leuchtmann A."/>
            <person name="Li C."/>
            <person name="Liu J."/>
            <person name="Liu J."/>
            <person name="Liu M."/>
            <person name="Mace W."/>
            <person name="Machado C."/>
            <person name="Nagabhyru P."/>
            <person name="Pan J."/>
            <person name="Schmid J."/>
            <person name="Sugawara K."/>
            <person name="Steiner U."/>
            <person name="Takach J.E."/>
            <person name="Tanaka E."/>
            <person name="Webb J.S."/>
            <person name="Wilson E.V."/>
            <person name="Wiseman J.L."/>
            <person name="Yoshida R."/>
            <person name="Zeng Z."/>
        </authorList>
    </citation>
    <scope>NUCLEOTIDE SEQUENCE [LARGE SCALE GENOMIC DNA]</scope>
    <source>
        <strain evidence="2 3">20.1</strain>
    </source>
</reference>
<dbReference type="EMBL" id="CAGA01000014">
    <property type="protein sequence ID" value="CCE29405.1"/>
    <property type="molecule type" value="Genomic_DNA"/>
</dbReference>
<name>M1W4P2_CLAP2</name>
<dbReference type="AlphaFoldDB" id="M1W4P2"/>
<dbReference type="HOGENOM" id="CLU_158755_0_0_1"/>
<feature type="chain" id="PRO_5004018464" evidence="1">
    <location>
        <begin position="17"/>
        <end position="116"/>
    </location>
</feature>
<keyword evidence="3" id="KW-1185">Reference proteome</keyword>
<proteinExistence type="predicted"/>
<evidence type="ECO:0000256" key="1">
    <source>
        <dbReference type="SAM" id="SignalP"/>
    </source>
</evidence>